<organism evidence="7 8">
    <name type="scientific">Streptomyces niveus</name>
    <name type="common">Streptomyces spheroides</name>
    <dbReference type="NCBI Taxonomy" id="193462"/>
    <lineage>
        <taxon>Bacteria</taxon>
        <taxon>Bacillati</taxon>
        <taxon>Actinomycetota</taxon>
        <taxon>Actinomycetes</taxon>
        <taxon>Kitasatosporales</taxon>
        <taxon>Streptomycetaceae</taxon>
        <taxon>Streptomyces</taxon>
    </lineage>
</organism>
<dbReference type="RefSeq" id="WP_078074415.1">
    <property type="nucleotide sequence ID" value="NZ_CP018047.1"/>
</dbReference>
<accession>A0A1U9QP88</accession>
<evidence type="ECO:0000259" key="6">
    <source>
        <dbReference type="PROSITE" id="PS50977"/>
    </source>
</evidence>
<feature type="region of interest" description="Disordered" evidence="5">
    <location>
        <begin position="1"/>
        <end position="27"/>
    </location>
</feature>
<evidence type="ECO:0000256" key="1">
    <source>
        <dbReference type="ARBA" id="ARBA00023015"/>
    </source>
</evidence>
<keyword evidence="8" id="KW-1185">Reference proteome</keyword>
<evidence type="ECO:0000313" key="8">
    <source>
        <dbReference type="Proteomes" id="UP000189677"/>
    </source>
</evidence>
<evidence type="ECO:0000256" key="5">
    <source>
        <dbReference type="SAM" id="MobiDB-lite"/>
    </source>
</evidence>
<evidence type="ECO:0000256" key="3">
    <source>
        <dbReference type="ARBA" id="ARBA00023163"/>
    </source>
</evidence>
<dbReference type="OrthoDB" id="9795011at2"/>
<dbReference type="KEGG" id="snw:BBN63_06180"/>
<feature type="region of interest" description="Disordered" evidence="5">
    <location>
        <begin position="207"/>
        <end position="231"/>
    </location>
</feature>
<dbReference type="GO" id="GO:0000976">
    <property type="term" value="F:transcription cis-regulatory region binding"/>
    <property type="evidence" value="ECO:0007669"/>
    <property type="project" value="TreeGrafter"/>
</dbReference>
<evidence type="ECO:0000256" key="2">
    <source>
        <dbReference type="ARBA" id="ARBA00023125"/>
    </source>
</evidence>
<dbReference type="InterPro" id="IPR050109">
    <property type="entry name" value="HTH-type_TetR-like_transc_reg"/>
</dbReference>
<protein>
    <submittedName>
        <fullName evidence="7">TetR family transcriptional regulator</fullName>
    </submittedName>
</protein>
<dbReference type="Pfam" id="PF21597">
    <property type="entry name" value="TetR_C_43"/>
    <property type="match status" value="1"/>
</dbReference>
<keyword evidence="3" id="KW-0804">Transcription</keyword>
<evidence type="ECO:0000256" key="4">
    <source>
        <dbReference type="PROSITE-ProRule" id="PRU00335"/>
    </source>
</evidence>
<dbReference type="SUPFAM" id="SSF48498">
    <property type="entry name" value="Tetracyclin repressor-like, C-terminal domain"/>
    <property type="match status" value="1"/>
</dbReference>
<evidence type="ECO:0000313" key="7">
    <source>
        <dbReference type="EMBL" id="AQU65889.1"/>
    </source>
</evidence>
<dbReference type="AlphaFoldDB" id="A0A1U9QP88"/>
<proteinExistence type="predicted"/>
<dbReference type="InterPro" id="IPR009057">
    <property type="entry name" value="Homeodomain-like_sf"/>
</dbReference>
<dbReference type="Pfam" id="PF00440">
    <property type="entry name" value="TetR_N"/>
    <property type="match status" value="1"/>
</dbReference>
<sequence length="231" mass="24666">MPAQPSRKAPAPTRPDPSGAAPGALRADARKNRERILTAAREAYAADGLDVPMTAIARRAGVGPATLYRHFPSRVELIGAVFAEQFTQCVAAFEEAFEDPDPWRGLCTFLDKVCTAQAADRGFGAAFLGQFPGVVDIESERDGAEAGLARLVERAKDAGQLRQDFDPSDIILLLLANVGLAGQSPHVSPAASRRLVAYLLQSFRAGQTDPLPPPAPLTLRQIPYLDGQGPR</sequence>
<dbReference type="GO" id="GO:0003700">
    <property type="term" value="F:DNA-binding transcription factor activity"/>
    <property type="evidence" value="ECO:0007669"/>
    <property type="project" value="TreeGrafter"/>
</dbReference>
<keyword evidence="2 4" id="KW-0238">DNA-binding</keyword>
<dbReference type="PANTHER" id="PTHR30055">
    <property type="entry name" value="HTH-TYPE TRANSCRIPTIONAL REGULATOR RUTR"/>
    <property type="match status" value="1"/>
</dbReference>
<feature type="domain" description="HTH tetR-type" evidence="6">
    <location>
        <begin position="30"/>
        <end position="89"/>
    </location>
</feature>
<dbReference type="InterPro" id="IPR036271">
    <property type="entry name" value="Tet_transcr_reg_TetR-rel_C_sf"/>
</dbReference>
<reference evidence="7 8" key="1">
    <citation type="submission" date="2016-11" db="EMBL/GenBank/DDBJ databases">
        <title>Complete genome sequence of Streptomyces niveus SCSIO 3406.</title>
        <authorList>
            <person name="Zhu Q."/>
            <person name="Cheng W."/>
            <person name="Song Y."/>
            <person name="Li Q."/>
            <person name="Ju J."/>
        </authorList>
    </citation>
    <scope>NUCLEOTIDE SEQUENCE [LARGE SCALE GENOMIC DNA]</scope>
    <source>
        <strain evidence="7 8">SCSIO 3406</strain>
    </source>
</reference>
<dbReference type="InterPro" id="IPR001647">
    <property type="entry name" value="HTH_TetR"/>
</dbReference>
<feature type="DNA-binding region" description="H-T-H motif" evidence="4">
    <location>
        <begin position="52"/>
        <end position="71"/>
    </location>
</feature>
<dbReference type="InterPro" id="IPR049445">
    <property type="entry name" value="TetR_SbtR-like_C"/>
</dbReference>
<gene>
    <name evidence="7" type="ORF">BBN63_06180</name>
</gene>
<dbReference type="SUPFAM" id="SSF46689">
    <property type="entry name" value="Homeodomain-like"/>
    <property type="match status" value="1"/>
</dbReference>
<dbReference type="Proteomes" id="UP000189677">
    <property type="component" value="Chromosome"/>
</dbReference>
<dbReference type="PRINTS" id="PR00455">
    <property type="entry name" value="HTHTETR"/>
</dbReference>
<dbReference type="EMBL" id="CP018047">
    <property type="protein sequence ID" value="AQU65889.1"/>
    <property type="molecule type" value="Genomic_DNA"/>
</dbReference>
<keyword evidence="1" id="KW-0805">Transcription regulation</keyword>
<name>A0A1U9QP88_STRNV</name>
<dbReference type="Gene3D" id="1.10.357.10">
    <property type="entry name" value="Tetracycline Repressor, domain 2"/>
    <property type="match status" value="1"/>
</dbReference>
<dbReference type="PANTHER" id="PTHR30055:SF234">
    <property type="entry name" value="HTH-TYPE TRANSCRIPTIONAL REGULATOR BETI"/>
    <property type="match status" value="1"/>
</dbReference>
<dbReference type="PROSITE" id="PS50977">
    <property type="entry name" value="HTH_TETR_2"/>
    <property type="match status" value="1"/>
</dbReference>